<evidence type="ECO:0000313" key="2">
    <source>
        <dbReference type="EMBL" id="KKS03335.1"/>
    </source>
</evidence>
<gene>
    <name evidence="2" type="ORF">UU55_C0003G0049</name>
</gene>
<name>A0A0G0VQX4_UNCKA</name>
<evidence type="ECO:0000256" key="1">
    <source>
        <dbReference type="PROSITE-ProRule" id="PRU00339"/>
    </source>
</evidence>
<proteinExistence type="predicted"/>
<dbReference type="AlphaFoldDB" id="A0A0G0VQX4"/>
<organism evidence="2 3">
    <name type="scientific">candidate division WWE3 bacterium GW2011_GWC2_41_23</name>
    <dbReference type="NCBI Taxonomy" id="1619123"/>
    <lineage>
        <taxon>Bacteria</taxon>
        <taxon>Katanobacteria</taxon>
    </lineage>
</organism>
<sequence>MPFLASVTSFFLLIFAHLECPDIHAILAFFVIDKNFIFIILVGMQLSLAILSKKAIEAALGHNWEKAIELNSQILEKYPNNLETKIRLGRAMIQLKQFDKAKKIFKEVLAVDPINAVALKNYEVAKAKKIDVKHENGINSNHLLKEPGTTVEIVANINCKGITGRDFTIGECLKFKIKKKNIDVYKCRKDKEILVSVLEEKEIVSRLNKAADIHAEVSGYVVRAADKSLTMIIKSSVPIFRGEKQDIRPYIKKGLDDIDLEDEEAEEEEEIVEE</sequence>
<evidence type="ECO:0000313" key="3">
    <source>
        <dbReference type="Proteomes" id="UP000033947"/>
    </source>
</evidence>
<reference evidence="2 3" key="1">
    <citation type="journal article" date="2015" name="Nature">
        <title>rRNA introns, odd ribosomes, and small enigmatic genomes across a large radiation of phyla.</title>
        <authorList>
            <person name="Brown C.T."/>
            <person name="Hug L.A."/>
            <person name="Thomas B.C."/>
            <person name="Sharon I."/>
            <person name="Castelle C.J."/>
            <person name="Singh A."/>
            <person name="Wilkins M.J."/>
            <person name="Williams K.H."/>
            <person name="Banfield J.F."/>
        </authorList>
    </citation>
    <scope>NUCLEOTIDE SEQUENCE [LARGE SCALE GENOMIC DNA]</scope>
</reference>
<dbReference type="PROSITE" id="PS50005">
    <property type="entry name" value="TPR"/>
    <property type="match status" value="1"/>
</dbReference>
<dbReference type="Gene3D" id="1.25.40.10">
    <property type="entry name" value="Tetratricopeptide repeat domain"/>
    <property type="match status" value="1"/>
</dbReference>
<keyword evidence="1" id="KW-0802">TPR repeat</keyword>
<dbReference type="Pfam" id="PF14559">
    <property type="entry name" value="TPR_19"/>
    <property type="match status" value="1"/>
</dbReference>
<dbReference type="EMBL" id="LCBB01000003">
    <property type="protein sequence ID" value="KKS03335.1"/>
    <property type="molecule type" value="Genomic_DNA"/>
</dbReference>
<accession>A0A0G0VQX4</accession>
<dbReference type="SUPFAM" id="SSF48452">
    <property type="entry name" value="TPR-like"/>
    <property type="match status" value="1"/>
</dbReference>
<dbReference type="InterPro" id="IPR019734">
    <property type="entry name" value="TPR_rpt"/>
</dbReference>
<dbReference type="Proteomes" id="UP000033947">
    <property type="component" value="Unassembled WGS sequence"/>
</dbReference>
<feature type="repeat" description="TPR" evidence="1">
    <location>
        <begin position="82"/>
        <end position="115"/>
    </location>
</feature>
<dbReference type="InterPro" id="IPR011990">
    <property type="entry name" value="TPR-like_helical_dom_sf"/>
</dbReference>
<comment type="caution">
    <text evidence="2">The sequence shown here is derived from an EMBL/GenBank/DDBJ whole genome shotgun (WGS) entry which is preliminary data.</text>
</comment>
<protein>
    <submittedName>
        <fullName evidence="2">Uncharacterized protein</fullName>
    </submittedName>
</protein>